<evidence type="ECO:0000313" key="10">
    <source>
        <dbReference type="EMBL" id="KAJ9612456.1"/>
    </source>
</evidence>
<dbReference type="PANTHER" id="PTHR23511">
    <property type="entry name" value="SYNAPTIC VESICLE GLYCOPROTEIN 2"/>
    <property type="match status" value="1"/>
</dbReference>
<feature type="transmembrane region" description="Helical" evidence="8">
    <location>
        <begin position="388"/>
        <end position="411"/>
    </location>
</feature>
<dbReference type="Pfam" id="PF00083">
    <property type="entry name" value="Sugar_tr"/>
    <property type="match status" value="1"/>
</dbReference>
<dbReference type="EMBL" id="JAPDRK010000005">
    <property type="protein sequence ID" value="KAJ9612456.1"/>
    <property type="molecule type" value="Genomic_DNA"/>
</dbReference>
<dbReference type="CDD" id="cd17316">
    <property type="entry name" value="MFS_SV2_like"/>
    <property type="match status" value="1"/>
</dbReference>
<feature type="transmembrane region" description="Helical" evidence="8">
    <location>
        <begin position="505"/>
        <end position="523"/>
    </location>
</feature>
<dbReference type="InterPro" id="IPR005828">
    <property type="entry name" value="MFS_sugar_transport-like"/>
</dbReference>
<feature type="transmembrane region" description="Helical" evidence="8">
    <location>
        <begin position="204"/>
        <end position="227"/>
    </location>
</feature>
<dbReference type="AlphaFoldDB" id="A0AA39CLM4"/>
<dbReference type="FunFam" id="1.20.1250.20:FF:000171">
    <property type="entry name" value="MFS general substrate transporter"/>
    <property type="match status" value="1"/>
</dbReference>
<dbReference type="SUPFAM" id="SSF50475">
    <property type="entry name" value="FMN-binding split barrel"/>
    <property type="match status" value="1"/>
</dbReference>
<evidence type="ECO:0000313" key="11">
    <source>
        <dbReference type="Proteomes" id="UP001172673"/>
    </source>
</evidence>
<reference evidence="10" key="1">
    <citation type="submission" date="2022-10" db="EMBL/GenBank/DDBJ databases">
        <title>Culturing micro-colonial fungi from biological soil crusts in the Mojave desert and describing Neophaeococcomyces mojavensis, and introducing the new genera and species Taxawa tesnikishii.</title>
        <authorList>
            <person name="Kurbessoian T."/>
            <person name="Stajich J.E."/>
        </authorList>
    </citation>
    <scope>NUCLEOTIDE SEQUENCE</scope>
    <source>
        <strain evidence="10">TK_41</strain>
    </source>
</reference>
<feature type="transmembrane region" description="Helical" evidence="8">
    <location>
        <begin position="116"/>
        <end position="139"/>
    </location>
</feature>
<feature type="transmembrane region" description="Helical" evidence="8">
    <location>
        <begin position="83"/>
        <end position="104"/>
    </location>
</feature>
<protein>
    <submittedName>
        <fullName evidence="10">Major Facilitator Super</fullName>
    </submittedName>
</protein>
<feature type="transmembrane region" description="Helical" evidence="8">
    <location>
        <begin position="476"/>
        <end position="499"/>
    </location>
</feature>
<dbReference type="InterPro" id="IPR020846">
    <property type="entry name" value="MFS_dom"/>
</dbReference>
<dbReference type="PANTHER" id="PTHR23511:SF4">
    <property type="entry name" value="MAJOR FACILITATOR SUPERFAMILY (MFS) PROFILE DOMAIN-CONTAINING PROTEIN"/>
    <property type="match status" value="1"/>
</dbReference>
<feature type="transmembrane region" description="Helical" evidence="8">
    <location>
        <begin position="247"/>
        <end position="269"/>
    </location>
</feature>
<organism evidence="10 11">
    <name type="scientific">Cladophialophora chaetospira</name>
    <dbReference type="NCBI Taxonomy" id="386627"/>
    <lineage>
        <taxon>Eukaryota</taxon>
        <taxon>Fungi</taxon>
        <taxon>Dikarya</taxon>
        <taxon>Ascomycota</taxon>
        <taxon>Pezizomycotina</taxon>
        <taxon>Eurotiomycetes</taxon>
        <taxon>Chaetothyriomycetidae</taxon>
        <taxon>Chaetothyriales</taxon>
        <taxon>Herpotrichiellaceae</taxon>
        <taxon>Cladophialophora</taxon>
    </lineage>
</organism>
<proteinExistence type="inferred from homology"/>
<evidence type="ECO:0000256" key="6">
    <source>
        <dbReference type="ARBA" id="ARBA00023136"/>
    </source>
</evidence>
<evidence type="ECO:0000256" key="2">
    <source>
        <dbReference type="ARBA" id="ARBA00008335"/>
    </source>
</evidence>
<accession>A0AA39CLM4</accession>
<feature type="transmembrane region" description="Helical" evidence="8">
    <location>
        <begin position="146"/>
        <end position="165"/>
    </location>
</feature>
<feature type="transmembrane region" description="Helical" evidence="8">
    <location>
        <begin position="443"/>
        <end position="464"/>
    </location>
</feature>
<evidence type="ECO:0000256" key="5">
    <source>
        <dbReference type="ARBA" id="ARBA00022989"/>
    </source>
</evidence>
<dbReference type="Gene3D" id="2.30.110.10">
    <property type="entry name" value="Electron Transport, Fmn-binding Protein, Chain A"/>
    <property type="match status" value="1"/>
</dbReference>
<dbReference type="PROSITE" id="PS50850">
    <property type="entry name" value="MFS"/>
    <property type="match status" value="1"/>
</dbReference>
<dbReference type="InterPro" id="IPR024624">
    <property type="entry name" value="Pyridox_Oxase_Alr4036_FMN-bd"/>
</dbReference>
<comment type="subcellular location">
    <subcellularLocation>
        <location evidence="1">Membrane</location>
        <topology evidence="1">Multi-pass membrane protein</topology>
    </subcellularLocation>
</comment>
<feature type="region of interest" description="Disordered" evidence="7">
    <location>
        <begin position="790"/>
        <end position="829"/>
    </location>
</feature>
<feature type="transmembrane region" description="Helical" evidence="8">
    <location>
        <begin position="418"/>
        <end position="437"/>
    </location>
</feature>
<dbReference type="GO" id="GO:0010181">
    <property type="term" value="F:FMN binding"/>
    <property type="evidence" value="ECO:0007669"/>
    <property type="project" value="InterPro"/>
</dbReference>
<dbReference type="GO" id="GO:0022857">
    <property type="term" value="F:transmembrane transporter activity"/>
    <property type="evidence" value="ECO:0007669"/>
    <property type="project" value="InterPro"/>
</dbReference>
<feature type="region of interest" description="Disordered" evidence="7">
    <location>
        <begin position="734"/>
        <end position="768"/>
    </location>
</feature>
<comment type="similarity">
    <text evidence="2">Belongs to the major facilitator superfamily.</text>
</comment>
<keyword evidence="5 8" id="KW-1133">Transmembrane helix</keyword>
<feature type="domain" description="Major facilitator superfamily (MFS) profile" evidence="9">
    <location>
        <begin position="83"/>
        <end position="530"/>
    </location>
</feature>
<dbReference type="InterPro" id="IPR012349">
    <property type="entry name" value="Split_barrel_FMN-bd"/>
</dbReference>
<evidence type="ECO:0000256" key="7">
    <source>
        <dbReference type="SAM" id="MobiDB-lite"/>
    </source>
</evidence>
<comment type="caution">
    <text evidence="10">The sequence shown here is derived from an EMBL/GenBank/DDBJ whole genome shotgun (WGS) entry which is preliminary data.</text>
</comment>
<gene>
    <name evidence="10" type="primary">FGR2_2</name>
    <name evidence="10" type="ORF">H2200_004053</name>
</gene>
<dbReference type="Gene3D" id="1.20.1250.20">
    <property type="entry name" value="MFS general substrate transporter like domains"/>
    <property type="match status" value="1"/>
</dbReference>
<evidence type="ECO:0000256" key="4">
    <source>
        <dbReference type="ARBA" id="ARBA00022692"/>
    </source>
</evidence>
<keyword evidence="6 8" id="KW-0472">Membrane</keyword>
<keyword evidence="3" id="KW-0813">Transport</keyword>
<evidence type="ECO:0000256" key="1">
    <source>
        <dbReference type="ARBA" id="ARBA00004141"/>
    </source>
</evidence>
<sequence length="829" mass="92256">MKTEYNATEIEASDDVSYAHTEQKDATIKEKLYQTLAVKQEPGDTLDNQIYSMRDVDPALDDKLRLLNEAIEEIGWTGFHWKMFFLSGFGYFADSLINLLMSITQKPAGNEFHPSFARGLTVAAYSGLLLGALFFGFTADIIGRKLAFNTSLFMCSVFAIVAGGAPNWYVLGLFVSLACFGGGGNLVLDATVFMEFLPSRYQWLLTLLACFWGLAPVVAASFAWPLLSLPQFICAEGEVCTRSANMGWRYIWIGCGALVLVLSILRVTVVKLSETPKFLVSHGRDEEAVEALQKVALKYNRQFSLTLEQLRACGECKVLNSPSKSIFPEIGSHLRGLFETRKLAISTCLIWFSWLLIGLAYPLFYVFLPEFLASRGAKVGEGSPYYVWRNYLITNTCGIFGPVFAGLLCNWKYLGRRYTLAVSALLAMVFFFAYTRVRTSAQNLGFTCAIYFCFKMYYGTLYAYTPEVLPSAHRTTGYGIAIGCNRIMGLVSAFVATYANTATEVPIYLCAALYIAMSFELPLKLAAKTIHRLSRLASTMSHPTQSKIAPWKNTFEEHLNKSGGASAEFVLATVTPRGEPRARTCIFRGFWATLPKNEHNKLPKNPAIYESDCPTFTTDARMDKTYHVFATGKGKGDLAQSRSGTGGGGPVEAVFWFKETNTQWRMRGKCWLVAADDIEGGTEEAQNSGTVTVKAELQRYMRMTEGSNDSEKNKWSWRQEIENYFENLSPMMRGSFKNPPPGQPLAKGRDEQAGEALGQKGEHLSDETLARKNFRVAVITPEQVEAVDLTDPAKATRQIWTLDEEHGGPGGPQPNDESIGEWNRVETWP</sequence>
<dbReference type="GO" id="GO:0016020">
    <property type="term" value="C:membrane"/>
    <property type="evidence" value="ECO:0007669"/>
    <property type="project" value="UniProtKB-SubCell"/>
</dbReference>
<dbReference type="InterPro" id="IPR036259">
    <property type="entry name" value="MFS_trans_sf"/>
</dbReference>
<dbReference type="Pfam" id="PF12766">
    <property type="entry name" value="Pyridox_oxase_2"/>
    <property type="match status" value="1"/>
</dbReference>
<dbReference type="SUPFAM" id="SSF103473">
    <property type="entry name" value="MFS general substrate transporter"/>
    <property type="match status" value="1"/>
</dbReference>
<evidence type="ECO:0000256" key="3">
    <source>
        <dbReference type="ARBA" id="ARBA00022448"/>
    </source>
</evidence>
<evidence type="ECO:0000256" key="8">
    <source>
        <dbReference type="SAM" id="Phobius"/>
    </source>
</evidence>
<feature type="transmembrane region" description="Helical" evidence="8">
    <location>
        <begin position="343"/>
        <end position="368"/>
    </location>
</feature>
<name>A0AA39CLM4_9EURO</name>
<keyword evidence="11" id="KW-1185">Reference proteome</keyword>
<dbReference type="Proteomes" id="UP001172673">
    <property type="component" value="Unassembled WGS sequence"/>
</dbReference>
<keyword evidence="4 8" id="KW-0812">Transmembrane</keyword>
<evidence type="ECO:0000259" key="9">
    <source>
        <dbReference type="PROSITE" id="PS50850"/>
    </source>
</evidence>